<evidence type="ECO:0000256" key="1">
    <source>
        <dbReference type="SAM" id="MobiDB-lite"/>
    </source>
</evidence>
<evidence type="ECO:0000256" key="2">
    <source>
        <dbReference type="SAM" id="Phobius"/>
    </source>
</evidence>
<dbReference type="AlphaFoldDB" id="Q2RZK7"/>
<dbReference type="EMBL" id="CP000159">
    <property type="protein sequence ID" value="ABC44139.1"/>
    <property type="molecule type" value="Genomic_DNA"/>
</dbReference>
<feature type="region of interest" description="Disordered" evidence="1">
    <location>
        <begin position="1"/>
        <end position="24"/>
    </location>
</feature>
<dbReference type="HOGENOM" id="CLU_1342507_0_0_10"/>
<feature type="compositionally biased region" description="Basic and acidic residues" evidence="1">
    <location>
        <begin position="1"/>
        <end position="10"/>
    </location>
</feature>
<protein>
    <submittedName>
        <fullName evidence="3">Uncharacterized protein</fullName>
    </submittedName>
</protein>
<evidence type="ECO:0000313" key="3">
    <source>
        <dbReference type="EMBL" id="ABC44139.1"/>
    </source>
</evidence>
<feature type="transmembrane region" description="Helical" evidence="2">
    <location>
        <begin position="74"/>
        <end position="92"/>
    </location>
</feature>
<keyword evidence="4" id="KW-1185">Reference proteome</keyword>
<name>Q2RZK7_SALRD</name>
<keyword evidence="2" id="KW-0472">Membrane</keyword>
<dbReference type="Proteomes" id="UP000008674">
    <property type="component" value="Chromosome"/>
</dbReference>
<keyword evidence="2" id="KW-1133">Transmembrane helix</keyword>
<dbReference type="eggNOG" id="ENOG5033EQ7">
    <property type="taxonomic scope" value="Bacteria"/>
</dbReference>
<dbReference type="OrthoDB" id="1441218at2"/>
<dbReference type="STRING" id="309807.SRU_2526"/>
<organism evidence="3 4">
    <name type="scientific">Salinibacter ruber (strain DSM 13855 / M31)</name>
    <dbReference type="NCBI Taxonomy" id="309807"/>
    <lineage>
        <taxon>Bacteria</taxon>
        <taxon>Pseudomonadati</taxon>
        <taxon>Rhodothermota</taxon>
        <taxon>Rhodothermia</taxon>
        <taxon>Rhodothermales</taxon>
        <taxon>Salinibacteraceae</taxon>
        <taxon>Salinibacter</taxon>
    </lineage>
</organism>
<feature type="transmembrane region" description="Helical" evidence="2">
    <location>
        <begin position="152"/>
        <end position="173"/>
    </location>
</feature>
<proteinExistence type="predicted"/>
<feature type="transmembrane region" description="Helical" evidence="2">
    <location>
        <begin position="126"/>
        <end position="146"/>
    </location>
</feature>
<reference evidence="3 4" key="1">
    <citation type="journal article" date="2005" name="Proc. Natl. Acad. Sci. U.S.A.">
        <title>The genome of Salinibacter ruber: convergence and gene exchange among hyperhalophilic bacteria and archaea.</title>
        <authorList>
            <person name="Mongodin E.F."/>
            <person name="Nelson K.E."/>
            <person name="Daugherty S."/>
            <person name="Deboy R.T."/>
            <person name="Wister J."/>
            <person name="Khouri H."/>
            <person name="Weidman J."/>
            <person name="Walsh D.A."/>
            <person name="Papke R.T."/>
            <person name="Sanchez Perez G."/>
            <person name="Sharma A.K."/>
            <person name="Nesbo C.L."/>
            <person name="MacLeod D."/>
            <person name="Bapteste E."/>
            <person name="Doolittle W.F."/>
            <person name="Charlebois R.L."/>
            <person name="Legault B."/>
            <person name="Rodriguez-Valera F."/>
        </authorList>
    </citation>
    <scope>NUCLEOTIDE SEQUENCE [LARGE SCALE GENOMIC DNA]</scope>
    <source>
        <strain evidence="4">DSM 13855 / CECT 5946 / M31</strain>
    </source>
</reference>
<gene>
    <name evidence="3" type="ordered locus">SRU_2526</name>
</gene>
<sequence>MNLDDAKELWTSKQDSNTPPMSARSLSDDELLHFVKEKAEAFDRRLWRRDLLESIAAVAVFLFFGWILLRDPSWWTRSGALLLMAGSAYVFWRLRRARTRYAAPSDRPVAEVLRTERAKVEEQIQLLDTVLWWYLAPITLGALLIVVGSNGWTWSALVQAVLVLLVTGALYLFNQRGRRCTYEPRHEKLTRLLEQVEENTP</sequence>
<keyword evidence="2" id="KW-0812">Transmembrane</keyword>
<feature type="transmembrane region" description="Helical" evidence="2">
    <location>
        <begin position="51"/>
        <end position="68"/>
    </location>
</feature>
<dbReference type="KEGG" id="sru:SRU_2526"/>
<dbReference type="EnsemblBacteria" id="ABC44139">
    <property type="protein sequence ID" value="ABC44139"/>
    <property type="gene ID" value="SRU_2526"/>
</dbReference>
<feature type="compositionally biased region" description="Polar residues" evidence="1">
    <location>
        <begin position="11"/>
        <end position="20"/>
    </location>
</feature>
<accession>Q2RZK7</accession>
<evidence type="ECO:0000313" key="4">
    <source>
        <dbReference type="Proteomes" id="UP000008674"/>
    </source>
</evidence>